<dbReference type="Proteomes" id="UP000000819">
    <property type="component" value="Chromosome X"/>
</dbReference>
<dbReference type="AlphaFoldDB" id="Q8SUE7"/>
<dbReference type="OrthoDB" id="2190797at2759"/>
<dbReference type="RefSeq" id="NP_586200.1">
    <property type="nucleotide sequence ID" value="NM_001042033.1"/>
</dbReference>
<dbReference type="VEuPathDB" id="MicrosporidiaDB:ECU10_0850"/>
<dbReference type="KEGG" id="ecu:ECU10_0850"/>
<accession>Q8SUE7</accession>
<dbReference type="Gene3D" id="3.80.10.10">
    <property type="entry name" value="Ribonuclease Inhibitor"/>
    <property type="match status" value="1"/>
</dbReference>
<reference evidence="1 2" key="2">
    <citation type="journal article" date="2009" name="BMC Genomics">
        <title>Identification of transcriptional signals in Encephalitozoon cuniculi widespread among Microsporidia phylum: support for accurate structural genome annotation.</title>
        <authorList>
            <person name="Peyretaillade E."/>
            <person name="Goncalves O."/>
            <person name="Terrat S."/>
            <person name="Dugat-Bony E."/>
            <person name="Wincker P."/>
            <person name="Cornman R.S."/>
            <person name="Evans J.D."/>
            <person name="Delbac F."/>
            <person name="Peyret P."/>
        </authorList>
    </citation>
    <scope>NUCLEOTIDE SEQUENCE [LARGE SCALE GENOMIC DNA]</scope>
    <source>
        <strain evidence="1 2">GB-M1</strain>
    </source>
</reference>
<dbReference type="SUPFAM" id="SSF52047">
    <property type="entry name" value="RNI-like"/>
    <property type="match status" value="1"/>
</dbReference>
<protein>
    <submittedName>
        <fullName evidence="1">Uncharacterized protein</fullName>
    </submittedName>
</protein>
<dbReference type="InterPro" id="IPR032675">
    <property type="entry name" value="LRR_dom_sf"/>
</dbReference>
<evidence type="ECO:0000313" key="1">
    <source>
        <dbReference type="EMBL" id="CAD25804.1"/>
    </source>
</evidence>
<keyword evidence="2" id="KW-1185">Reference proteome</keyword>
<name>Q8SUE7_ENCCU</name>
<dbReference type="EMBL" id="AL590449">
    <property type="protein sequence ID" value="CAD25804.1"/>
    <property type="molecule type" value="Genomic_DNA"/>
</dbReference>
<proteinExistence type="predicted"/>
<organism evidence="1 2">
    <name type="scientific">Encephalitozoon cuniculi (strain GB-M1)</name>
    <name type="common">Microsporidian parasite</name>
    <dbReference type="NCBI Taxonomy" id="284813"/>
    <lineage>
        <taxon>Eukaryota</taxon>
        <taxon>Fungi</taxon>
        <taxon>Fungi incertae sedis</taxon>
        <taxon>Microsporidia</taxon>
        <taxon>Unikaryonidae</taxon>
        <taxon>Encephalitozoon</taxon>
    </lineage>
</organism>
<sequence>MKRIGDLKARSKRCLVRREVPGPPLRISWDLAYRMARYEQRLRTLCGCMSPREVSVLVPWKKSYERKGYYEGRAAFDIDLQPFVNLRALRVSDSLSFDLLSINNTSIRKLKLSKVPNVKMGGPVNTVLQEVVLKDSTVVYKDLMNILGIESLIGVSLINVEVSGCHGWRKSLLERLRGMDRLKKVELTNMGTDLQCFIDLSISKGLTWFRIADGDLCLDVKLCLFASVVRCVNALEYLTSLDLGMVEAMYVGGRDLKHMRESLPRLRMLHVNTAEIDSRVFREIYPRYPGLVGLGFVGCTFDGTSFYEIVMHFKSSLKYLNLTSSRLPHDYVSFLKKSLHSCSVRLKSGELVAIGRALTGPAVDEPDHPGPNEVFM</sequence>
<dbReference type="InParanoid" id="Q8SUE7"/>
<dbReference type="GeneID" id="859849"/>
<dbReference type="HOGENOM" id="CLU_733843_0_0_1"/>
<reference evidence="1 2" key="1">
    <citation type="journal article" date="2001" name="Nature">
        <title>Genome sequence and gene compaction of the eukaryote parasite Encephalitozoon cuniculi.</title>
        <authorList>
            <person name="Katinka M.D."/>
            <person name="Duprat S."/>
            <person name="Cornillot E."/>
            <person name="Metenier G."/>
            <person name="Thomarat F."/>
            <person name="Prensier G."/>
            <person name="Barbe V."/>
            <person name="Peyretaillade E."/>
            <person name="Brottier P."/>
            <person name="Wincker P."/>
            <person name="Delbac F."/>
            <person name="El Alaoui H."/>
            <person name="Peyret P."/>
            <person name="Saurin W."/>
            <person name="Gouy M."/>
            <person name="Weissenbach J."/>
            <person name="Vivares C.P."/>
        </authorList>
    </citation>
    <scope>NUCLEOTIDE SEQUENCE [LARGE SCALE GENOMIC DNA]</scope>
    <source>
        <strain evidence="1 2">GB-M1</strain>
    </source>
</reference>
<evidence type="ECO:0000313" key="2">
    <source>
        <dbReference type="Proteomes" id="UP000000819"/>
    </source>
</evidence>
<dbReference type="OMA" id="NKVELHN"/>
<gene>
    <name evidence="1" type="ordered locus">ECU10_0850</name>
</gene>